<sequence>MPFIVGYLETIILIEAPILPPTLTRVFIPSKPSYVSRIFFMVNGRVVRHCPMETMENLGSVPPYVLKQALAMQLVERISTFSTTSFKQYQIVFAGSHEAVPEEAYWKSVFPNNPMPKSLKDILPPHDPSALTKKYDWNDDNVPEFFDFDLWNGKPLREYKGNINNFNVDNNMNSVHETVYFFQRDLRSGKLVNLPGLIISNKTPFLHDRVAKSIPFSSDKLPEILNHFSVKPGTRAANAMNKTIGGCERVAMKGEQRFCATSLVSFVDLSISKLGKQVQLLSNELSKETKNSLFIITKGMRNVGENELLCHKKKYPGAVFSCHSINKTTLYKVPLVGKDGTKADALAVCHRDTSAWNPNHMAFRILKVKPGTQPICHFILRDTLVWVSS</sequence>
<dbReference type="SMART" id="SM01045">
    <property type="entry name" value="BURP"/>
    <property type="match status" value="1"/>
</dbReference>
<dbReference type="PROSITE" id="PS51277">
    <property type="entry name" value="BURP"/>
    <property type="match status" value="1"/>
</dbReference>
<feature type="domain" description="BURP" evidence="1">
    <location>
        <begin position="180"/>
        <end position="389"/>
    </location>
</feature>
<dbReference type="InterPro" id="IPR004873">
    <property type="entry name" value="BURP_dom"/>
</dbReference>
<dbReference type="InterPro" id="IPR044816">
    <property type="entry name" value="BURP"/>
</dbReference>
<dbReference type="PANTHER" id="PTHR31236">
    <property type="entry name" value="BURP DOMAIN PROTEIN USPL1-LIKE"/>
    <property type="match status" value="1"/>
</dbReference>
<proteinExistence type="predicted"/>
<dbReference type="EMBL" id="VEPZ02000678">
    <property type="protein sequence ID" value="KAE8720823.1"/>
    <property type="molecule type" value="Genomic_DNA"/>
</dbReference>
<dbReference type="Proteomes" id="UP000436088">
    <property type="component" value="Unassembled WGS sequence"/>
</dbReference>
<protein>
    <submittedName>
        <fullName evidence="2">BURP domain-containing protein</fullName>
    </submittedName>
</protein>
<evidence type="ECO:0000259" key="1">
    <source>
        <dbReference type="PROSITE" id="PS51277"/>
    </source>
</evidence>
<evidence type="ECO:0000313" key="2">
    <source>
        <dbReference type="EMBL" id="KAE8720823.1"/>
    </source>
</evidence>
<organism evidence="2 3">
    <name type="scientific">Hibiscus syriacus</name>
    <name type="common">Rose of Sharon</name>
    <dbReference type="NCBI Taxonomy" id="106335"/>
    <lineage>
        <taxon>Eukaryota</taxon>
        <taxon>Viridiplantae</taxon>
        <taxon>Streptophyta</taxon>
        <taxon>Embryophyta</taxon>
        <taxon>Tracheophyta</taxon>
        <taxon>Spermatophyta</taxon>
        <taxon>Magnoliopsida</taxon>
        <taxon>eudicotyledons</taxon>
        <taxon>Gunneridae</taxon>
        <taxon>Pentapetalae</taxon>
        <taxon>rosids</taxon>
        <taxon>malvids</taxon>
        <taxon>Malvales</taxon>
        <taxon>Malvaceae</taxon>
        <taxon>Malvoideae</taxon>
        <taxon>Hibiscus</taxon>
    </lineage>
</organism>
<comment type="caution">
    <text evidence="2">The sequence shown here is derived from an EMBL/GenBank/DDBJ whole genome shotgun (WGS) entry which is preliminary data.</text>
</comment>
<reference evidence="2" key="1">
    <citation type="submission" date="2019-09" db="EMBL/GenBank/DDBJ databases">
        <title>Draft genome information of white flower Hibiscus syriacus.</title>
        <authorList>
            <person name="Kim Y.-M."/>
        </authorList>
    </citation>
    <scope>NUCLEOTIDE SEQUENCE [LARGE SCALE GENOMIC DNA]</scope>
    <source>
        <strain evidence="2">YM2019G1</strain>
    </source>
</reference>
<dbReference type="PANTHER" id="PTHR31236:SF58">
    <property type="entry name" value="POLYGALACTURONASE NON-CATALYTIC SUBUNIT AROGP2-LIKE"/>
    <property type="match status" value="1"/>
</dbReference>
<name>A0A6A3BVQ8_HIBSY</name>
<gene>
    <name evidence="2" type="ORF">F3Y22_tig00018093pilonHSYRG00047</name>
</gene>
<dbReference type="AlphaFoldDB" id="A0A6A3BVQ8"/>
<keyword evidence="3" id="KW-1185">Reference proteome</keyword>
<accession>A0A6A3BVQ8</accession>
<evidence type="ECO:0000313" key="3">
    <source>
        <dbReference type="Proteomes" id="UP000436088"/>
    </source>
</evidence>
<dbReference type="Pfam" id="PF03181">
    <property type="entry name" value="BURP"/>
    <property type="match status" value="1"/>
</dbReference>